<dbReference type="GO" id="GO:0008734">
    <property type="term" value="F:L-aspartate oxidase activity"/>
    <property type="evidence" value="ECO:0007669"/>
    <property type="project" value="UniProtKB-EC"/>
</dbReference>
<feature type="domain" description="FAD-dependent oxidoreductase 2 FAD-binding" evidence="12">
    <location>
        <begin position="5"/>
        <end position="139"/>
    </location>
</feature>
<dbReference type="InterPro" id="IPR036188">
    <property type="entry name" value="FAD/NAD-bd_sf"/>
</dbReference>
<dbReference type="Gene3D" id="3.50.50.60">
    <property type="entry name" value="FAD/NAD(P)-binding domain"/>
    <property type="match status" value="1"/>
</dbReference>
<keyword evidence="6" id="KW-0285">Flavoprotein</keyword>
<dbReference type="FunFam" id="3.90.700.10:FF:000002">
    <property type="entry name" value="L-aspartate oxidase"/>
    <property type="match status" value="1"/>
</dbReference>
<keyword evidence="8" id="KW-0274">FAD</keyword>
<dbReference type="InterPro" id="IPR015939">
    <property type="entry name" value="Fum_Rdtase/Succ_DH_flav-like_C"/>
</dbReference>
<dbReference type="GO" id="GO:0034628">
    <property type="term" value="P:'de novo' NAD+ biosynthetic process from L-aspartate"/>
    <property type="evidence" value="ECO:0007669"/>
    <property type="project" value="TreeGrafter"/>
</dbReference>
<gene>
    <name evidence="14" type="ORF">JCM21738_606</name>
</gene>
<comment type="pathway">
    <text evidence="2">Cofactor biosynthesis; NAD(+) biosynthesis; iminoaspartate from L-aspartate (oxidase route): step 1/1.</text>
</comment>
<comment type="catalytic activity">
    <reaction evidence="11">
        <text>L-aspartate + O2 = iminosuccinate + H2O2</text>
        <dbReference type="Rhea" id="RHEA:25876"/>
        <dbReference type="ChEBI" id="CHEBI:15379"/>
        <dbReference type="ChEBI" id="CHEBI:16240"/>
        <dbReference type="ChEBI" id="CHEBI:29991"/>
        <dbReference type="ChEBI" id="CHEBI:77875"/>
        <dbReference type="EC" id="1.4.3.16"/>
    </reaction>
    <physiologicalReaction direction="left-to-right" evidence="11">
        <dbReference type="Rhea" id="RHEA:25877"/>
    </physiologicalReaction>
</comment>
<dbReference type="InterPro" id="IPR027477">
    <property type="entry name" value="Succ_DH/fumarate_Rdtase_cat_sf"/>
</dbReference>
<dbReference type="EMBL" id="BAUW01000004">
    <property type="protein sequence ID" value="GAE43934.1"/>
    <property type="molecule type" value="Genomic_DNA"/>
</dbReference>
<dbReference type="InterPro" id="IPR005288">
    <property type="entry name" value="NadB"/>
</dbReference>
<dbReference type="SUPFAM" id="SSF46977">
    <property type="entry name" value="Succinate dehydrogenase/fumarate reductase flavoprotein C-terminal domain"/>
    <property type="match status" value="1"/>
</dbReference>
<dbReference type="InterPro" id="IPR037099">
    <property type="entry name" value="Fum_R/Succ_DH_flav-like_C_sf"/>
</dbReference>
<evidence type="ECO:0000256" key="7">
    <source>
        <dbReference type="ARBA" id="ARBA00022642"/>
    </source>
</evidence>
<keyword evidence="7" id="KW-0662">Pyridine nucleotide biosynthesis</keyword>
<comment type="similarity">
    <text evidence="3">Belongs to the FAD-dependent oxidoreductase 2 family. NadB subfamily.</text>
</comment>
<proteinExistence type="inferred from homology"/>
<comment type="cofactor">
    <cofactor evidence="1">
        <name>FAD</name>
        <dbReference type="ChEBI" id="CHEBI:57692"/>
    </cofactor>
</comment>
<evidence type="ECO:0000256" key="5">
    <source>
        <dbReference type="ARBA" id="ARBA00021901"/>
    </source>
</evidence>
<sequence>MDGKTRGLISEAVRGEGAVLVTAEGKRIMEGIHPLKDLAPRHIVSQTIYDYSRRGIQIYLDITTIPDFSSRFPTISKLCTKHGIAIGKGLIPVVPGSHFIMGGIKSDLQGRTSIPGLYAIGEAACTGIHGANRLASNSLLEGMFVGGNLADWLNSHQFAKREEAKITGIHKQNAKREEVSIIENQALITADNMLESRNQIVFSGVLPDISSLKQTMMDRTGIVRTKELLTLQDDWLAQFSLDQWLEARLDSLEPSELNRLFMYITASLITKAALERTESRGGHYRRDFPHEDNANWMKKQIIHQRKNVKDGKHEFNQTALAT</sequence>
<dbReference type="AlphaFoldDB" id="W4RK55"/>
<evidence type="ECO:0000256" key="1">
    <source>
        <dbReference type="ARBA" id="ARBA00001974"/>
    </source>
</evidence>
<dbReference type="GO" id="GO:0033765">
    <property type="term" value="F:steroid dehydrogenase activity, acting on the CH-CH group of donors"/>
    <property type="evidence" value="ECO:0007669"/>
    <property type="project" value="UniProtKB-ARBA"/>
</dbReference>
<dbReference type="UniPathway" id="UPA00253">
    <property type="reaction ID" value="UER00326"/>
</dbReference>
<dbReference type="SUPFAM" id="SSF51905">
    <property type="entry name" value="FAD/NAD(P)-binding domain"/>
    <property type="match status" value="1"/>
</dbReference>
<dbReference type="EC" id="1.4.3.16" evidence="4"/>
<evidence type="ECO:0000256" key="9">
    <source>
        <dbReference type="ARBA" id="ARBA00023002"/>
    </source>
</evidence>
<dbReference type="SUPFAM" id="SSF56425">
    <property type="entry name" value="Succinate dehydrogenase/fumarate reductase flavoprotein, catalytic domain"/>
    <property type="match status" value="1"/>
</dbReference>
<dbReference type="Pfam" id="PF00890">
    <property type="entry name" value="FAD_binding_2"/>
    <property type="match status" value="1"/>
</dbReference>
<dbReference type="PANTHER" id="PTHR42716">
    <property type="entry name" value="L-ASPARTATE OXIDASE"/>
    <property type="match status" value="1"/>
</dbReference>
<dbReference type="InterPro" id="IPR003953">
    <property type="entry name" value="FAD-dep_OxRdtase_2_FAD-bd"/>
</dbReference>
<evidence type="ECO:0000256" key="10">
    <source>
        <dbReference type="ARBA" id="ARBA00030386"/>
    </source>
</evidence>
<evidence type="ECO:0000256" key="8">
    <source>
        <dbReference type="ARBA" id="ARBA00022827"/>
    </source>
</evidence>
<evidence type="ECO:0000313" key="15">
    <source>
        <dbReference type="Proteomes" id="UP000018949"/>
    </source>
</evidence>
<comment type="caution">
    <text evidence="14">The sequence shown here is derived from an EMBL/GenBank/DDBJ whole genome shotgun (WGS) entry which is preliminary data.</text>
</comment>
<evidence type="ECO:0000256" key="2">
    <source>
        <dbReference type="ARBA" id="ARBA00004950"/>
    </source>
</evidence>
<dbReference type="Gene3D" id="3.90.700.10">
    <property type="entry name" value="Succinate dehydrogenase/fumarate reductase flavoprotein, catalytic domain"/>
    <property type="match status" value="1"/>
</dbReference>
<dbReference type="Proteomes" id="UP000018949">
    <property type="component" value="Unassembled WGS sequence"/>
</dbReference>
<dbReference type="eggNOG" id="COG0029">
    <property type="taxonomic scope" value="Bacteria"/>
</dbReference>
<evidence type="ECO:0000256" key="3">
    <source>
        <dbReference type="ARBA" id="ARBA00008562"/>
    </source>
</evidence>
<dbReference type="PANTHER" id="PTHR42716:SF2">
    <property type="entry name" value="L-ASPARTATE OXIDASE, CHLOROPLASTIC"/>
    <property type="match status" value="1"/>
</dbReference>
<evidence type="ECO:0000313" key="14">
    <source>
        <dbReference type="EMBL" id="GAE43934.1"/>
    </source>
</evidence>
<reference evidence="14 15" key="1">
    <citation type="submission" date="2013-12" db="EMBL/GenBank/DDBJ databases">
        <title>NBRP : Genome information of microbial organism related human and environment.</title>
        <authorList>
            <person name="Hattori M."/>
            <person name="Oshima K."/>
            <person name="Inaba H."/>
            <person name="Suda W."/>
            <person name="Sakamoto M."/>
            <person name="Iino T."/>
            <person name="Kitahara M."/>
            <person name="Oshida Y."/>
            <person name="Iida T."/>
            <person name="Kudo T."/>
            <person name="Itoh T."/>
            <person name="Ahmed I."/>
            <person name="Ohkuma M."/>
        </authorList>
    </citation>
    <scope>NUCLEOTIDE SEQUENCE [LARGE SCALE GENOMIC DNA]</scope>
    <source>
        <strain evidence="14 15">JCM 21738</strain>
    </source>
</reference>
<keyword evidence="9" id="KW-0560">Oxidoreductase</keyword>
<organism evidence="14 15">
    <name type="scientific">Mesobacillus boroniphilus JCM 21738</name>
    <dbReference type="NCBI Taxonomy" id="1294265"/>
    <lineage>
        <taxon>Bacteria</taxon>
        <taxon>Bacillati</taxon>
        <taxon>Bacillota</taxon>
        <taxon>Bacilli</taxon>
        <taxon>Bacillales</taxon>
        <taxon>Bacillaceae</taxon>
        <taxon>Mesobacillus</taxon>
    </lineage>
</organism>
<dbReference type="Gene3D" id="1.20.58.100">
    <property type="entry name" value="Fumarate reductase/succinate dehydrogenase flavoprotein-like, C-terminal domain"/>
    <property type="match status" value="1"/>
</dbReference>
<evidence type="ECO:0000256" key="4">
    <source>
        <dbReference type="ARBA" id="ARBA00012173"/>
    </source>
</evidence>
<evidence type="ECO:0000256" key="11">
    <source>
        <dbReference type="ARBA" id="ARBA00048305"/>
    </source>
</evidence>
<keyword evidence="15" id="KW-1185">Reference proteome</keyword>
<accession>W4RK55</accession>
<protein>
    <recommendedName>
        <fullName evidence="5">L-aspartate oxidase</fullName>
        <ecNumber evidence="4">1.4.3.16</ecNumber>
    </recommendedName>
    <alternativeName>
        <fullName evidence="10">Quinolinate synthase B</fullName>
    </alternativeName>
</protein>
<feature type="domain" description="Fumarate reductase/succinate dehydrogenase flavoprotein-like C-terminal" evidence="13">
    <location>
        <begin position="211"/>
        <end position="309"/>
    </location>
</feature>
<dbReference type="Pfam" id="PF02910">
    <property type="entry name" value="Succ_DH_flav_C"/>
    <property type="match status" value="1"/>
</dbReference>
<evidence type="ECO:0000259" key="13">
    <source>
        <dbReference type="Pfam" id="PF02910"/>
    </source>
</evidence>
<evidence type="ECO:0000256" key="6">
    <source>
        <dbReference type="ARBA" id="ARBA00022630"/>
    </source>
</evidence>
<evidence type="ECO:0000259" key="12">
    <source>
        <dbReference type="Pfam" id="PF00890"/>
    </source>
</evidence>
<name>W4RK55_9BACI</name>